<evidence type="ECO:0000256" key="4">
    <source>
        <dbReference type="ARBA" id="ARBA00022475"/>
    </source>
</evidence>
<evidence type="ECO:0000256" key="2">
    <source>
        <dbReference type="ARBA" id="ARBA00007935"/>
    </source>
</evidence>
<evidence type="ECO:0000256" key="8">
    <source>
        <dbReference type="SAM" id="Phobius"/>
    </source>
</evidence>
<dbReference type="AlphaFoldDB" id="A0A6M7X3H8"/>
<dbReference type="InterPro" id="IPR037294">
    <property type="entry name" value="ABC_BtuC-like"/>
</dbReference>
<feature type="transmembrane region" description="Helical" evidence="8">
    <location>
        <begin position="575"/>
        <end position="599"/>
    </location>
</feature>
<protein>
    <submittedName>
        <fullName evidence="9">Fe(3+)-hydroxamate ABC transporter permease FhuB</fullName>
    </submittedName>
</protein>
<dbReference type="Pfam" id="PF01032">
    <property type="entry name" value="FecCD"/>
    <property type="match status" value="2"/>
</dbReference>
<dbReference type="GO" id="GO:0022857">
    <property type="term" value="F:transmembrane transporter activity"/>
    <property type="evidence" value="ECO:0007669"/>
    <property type="project" value="InterPro"/>
</dbReference>
<dbReference type="GO" id="GO:0005886">
    <property type="term" value="C:plasma membrane"/>
    <property type="evidence" value="ECO:0007669"/>
    <property type="project" value="UniProtKB-SubCell"/>
</dbReference>
<dbReference type="Gene3D" id="1.10.3470.10">
    <property type="entry name" value="ABC transporter involved in vitamin B12 uptake, BtuC"/>
    <property type="match status" value="2"/>
</dbReference>
<feature type="transmembrane region" description="Helical" evidence="8">
    <location>
        <begin position="456"/>
        <end position="477"/>
    </location>
</feature>
<evidence type="ECO:0000256" key="7">
    <source>
        <dbReference type="ARBA" id="ARBA00023136"/>
    </source>
</evidence>
<keyword evidence="3" id="KW-0813">Transport</keyword>
<reference evidence="9 10" key="1">
    <citation type="submission" date="2018-10" db="EMBL/GenBank/DDBJ databases">
        <authorList>
            <person name="Perry B.J."/>
            <person name="Sullivan J.T."/>
            <person name="Murphy R.J.T."/>
            <person name="Ramsay J.P."/>
            <person name="Ronson C.W."/>
        </authorList>
    </citation>
    <scope>NUCLEOTIDE SEQUENCE [LARGE SCALE GENOMIC DNA]</scope>
    <source>
        <strain evidence="9 10">R88b</strain>
    </source>
</reference>
<organism evidence="9 10">
    <name type="scientific">Mesorhizobium loti R88b</name>
    <dbReference type="NCBI Taxonomy" id="935548"/>
    <lineage>
        <taxon>Bacteria</taxon>
        <taxon>Pseudomonadati</taxon>
        <taxon>Pseudomonadota</taxon>
        <taxon>Alphaproteobacteria</taxon>
        <taxon>Hyphomicrobiales</taxon>
        <taxon>Phyllobacteriaceae</taxon>
        <taxon>Mesorhizobium</taxon>
    </lineage>
</organism>
<feature type="transmembrane region" description="Helical" evidence="8">
    <location>
        <begin position="484"/>
        <end position="506"/>
    </location>
</feature>
<feature type="transmembrane region" description="Helical" evidence="8">
    <location>
        <begin position="644"/>
        <end position="661"/>
    </location>
</feature>
<feature type="transmembrane region" description="Helical" evidence="8">
    <location>
        <begin position="192"/>
        <end position="213"/>
    </location>
</feature>
<feature type="transmembrane region" description="Helical" evidence="8">
    <location>
        <begin position="429"/>
        <end position="450"/>
    </location>
</feature>
<feature type="transmembrane region" description="Helical" evidence="8">
    <location>
        <begin position="396"/>
        <end position="417"/>
    </location>
</feature>
<evidence type="ECO:0000256" key="5">
    <source>
        <dbReference type="ARBA" id="ARBA00022692"/>
    </source>
</evidence>
<feature type="transmembrane region" description="Helical" evidence="8">
    <location>
        <begin position="353"/>
        <end position="376"/>
    </location>
</feature>
<dbReference type="SUPFAM" id="SSF81345">
    <property type="entry name" value="ABC transporter involved in vitamin B12 uptake, BtuC"/>
    <property type="match status" value="2"/>
</dbReference>
<name>A0A6M7X3H8_RHILI</name>
<keyword evidence="5 8" id="KW-0812">Transmembrane</keyword>
<dbReference type="InterPro" id="IPR000522">
    <property type="entry name" value="ABC_transptr_permease_BtuC"/>
</dbReference>
<evidence type="ECO:0000313" key="9">
    <source>
        <dbReference type="EMBL" id="QKD06648.1"/>
    </source>
</evidence>
<comment type="subcellular location">
    <subcellularLocation>
        <location evidence="1">Cell membrane</location>
        <topology evidence="1">Multi-pass membrane protein</topology>
    </subcellularLocation>
</comment>
<feature type="transmembrane region" description="Helical" evidence="8">
    <location>
        <begin position="234"/>
        <end position="251"/>
    </location>
</feature>
<evidence type="ECO:0000256" key="1">
    <source>
        <dbReference type="ARBA" id="ARBA00004651"/>
    </source>
</evidence>
<keyword evidence="6 8" id="KW-1133">Transmembrane helix</keyword>
<comment type="similarity">
    <text evidence="2">Belongs to the binding-protein-dependent transport system permease family. FecCD subfamily.</text>
</comment>
<sequence>MAERAVDHRATRGANLSPIALWGFLAAMAALLFAWRLGMQWPAPPPGDGVYLDHVILFYSTLPRAAVAVLAGAVLGLSGLLLQHVLRNKLAEPSTLGISAGAQLAMTAASLYAPFLMERSQGLVAFAGGTAAVLLVLGLTWRRGLEPVSVVLAGMMVALTASSISAALILANGEYLFSLFIWGGGSLVQQDWGPAIALTVRLAAGAVAALMLLRPLTILGLDDASARGLGVARHSSRLLVIALAVWMATSVAAEVGVIGFIGLAAPALATLSGARTLRQKLIAAPLIGAILLWLTDGLVQLAAGSGGERIPTGAGTALLGGPLLLWLLPRLRMFEWPHLGSNGDAPRKADRPWLIVLLLVVLTLVAVAVALIVGRGPTGWSFASGDLLTDLAAWRAPRIGVAAAAGAMLAAAGVVIQRVTGNPLASPEVLGVGTGAGAGLTVVLVVSATAGLGWQLAGSALGSLAALIAMLAIAARAKFGAERLLLAGIAMSALYSAAITATIAMGNAQSYVLLRWLSGSIGQATAMDASVALACLLPLTLPLFLAARWLDILPLGSVSARGLGVPVAGGRLTLILVAALLTALSAMVVGPLSFVGLIAPHLARLIGFSRARVHLAGAMLLGALLMTVSDWLSRMAAFPYELPAGLFASLLGGPYLVYLLARGVPRQG</sequence>
<dbReference type="PANTHER" id="PTHR30472">
    <property type="entry name" value="FERRIC ENTEROBACTIN TRANSPORT SYSTEM PERMEASE PROTEIN"/>
    <property type="match status" value="1"/>
</dbReference>
<evidence type="ECO:0000256" key="3">
    <source>
        <dbReference type="ARBA" id="ARBA00022448"/>
    </source>
</evidence>
<dbReference type="Proteomes" id="UP000503017">
    <property type="component" value="Chromosome"/>
</dbReference>
<evidence type="ECO:0000256" key="6">
    <source>
        <dbReference type="ARBA" id="ARBA00022989"/>
    </source>
</evidence>
<dbReference type="CDD" id="cd06550">
    <property type="entry name" value="TM_ABC_iron-siderophores_like"/>
    <property type="match status" value="2"/>
</dbReference>
<proteinExistence type="inferred from homology"/>
<feature type="transmembrane region" description="Helical" evidence="8">
    <location>
        <begin position="611"/>
        <end position="632"/>
    </location>
</feature>
<dbReference type="RefSeq" id="WP_027034054.1">
    <property type="nucleotide sequence ID" value="NZ_CP033367.1"/>
</dbReference>
<dbReference type="PANTHER" id="PTHR30472:SF37">
    <property type="entry name" value="FE(3+) DICITRATE TRANSPORT SYSTEM PERMEASE PROTEIN FECD-RELATED"/>
    <property type="match status" value="1"/>
</dbReference>
<feature type="transmembrane region" description="Helical" evidence="8">
    <location>
        <begin position="281"/>
        <end position="303"/>
    </location>
</feature>
<keyword evidence="7 8" id="KW-0472">Membrane</keyword>
<feature type="transmembrane region" description="Helical" evidence="8">
    <location>
        <begin position="57"/>
        <end position="82"/>
    </location>
</feature>
<feature type="transmembrane region" description="Helical" evidence="8">
    <location>
        <begin position="123"/>
        <end position="141"/>
    </location>
</feature>
<accession>A0A6M7X3H8</accession>
<keyword evidence="4" id="KW-1003">Cell membrane</keyword>
<feature type="transmembrane region" description="Helical" evidence="8">
    <location>
        <begin position="94"/>
        <end position="117"/>
    </location>
</feature>
<dbReference type="GO" id="GO:0033214">
    <property type="term" value="P:siderophore-iron import into cell"/>
    <property type="evidence" value="ECO:0007669"/>
    <property type="project" value="TreeGrafter"/>
</dbReference>
<feature type="transmembrane region" description="Helical" evidence="8">
    <location>
        <begin position="19"/>
        <end position="37"/>
    </location>
</feature>
<dbReference type="NCBIfam" id="NF007866">
    <property type="entry name" value="PRK10577.1-2"/>
    <property type="match status" value="1"/>
</dbReference>
<gene>
    <name evidence="9" type="primary">fhuB</name>
    <name evidence="9" type="ORF">EB235_28845</name>
</gene>
<evidence type="ECO:0000313" key="10">
    <source>
        <dbReference type="Proteomes" id="UP000503017"/>
    </source>
</evidence>
<dbReference type="EMBL" id="CP033367">
    <property type="protein sequence ID" value="QKD06648.1"/>
    <property type="molecule type" value="Genomic_DNA"/>
</dbReference>
<feature type="transmembrane region" description="Helical" evidence="8">
    <location>
        <begin position="148"/>
        <end position="172"/>
    </location>
</feature>